<dbReference type="EMBL" id="ML736196">
    <property type="protein sequence ID" value="KAE8379302.1"/>
    <property type="molecule type" value="Genomic_DNA"/>
</dbReference>
<keyword evidence="3" id="KW-1185">Reference proteome</keyword>
<keyword evidence="1" id="KW-0732">Signal</keyword>
<evidence type="ECO:0000313" key="2">
    <source>
        <dbReference type="EMBL" id="KAE8379302.1"/>
    </source>
</evidence>
<reference evidence="2 3" key="1">
    <citation type="submission" date="2019-04" db="EMBL/GenBank/DDBJ databases">
        <title>Friends and foes A comparative genomics studyof 23 Aspergillus species from section Flavi.</title>
        <authorList>
            <consortium name="DOE Joint Genome Institute"/>
            <person name="Kjaerbolling I."/>
            <person name="Vesth T."/>
            <person name="Frisvad J.C."/>
            <person name="Nybo J.L."/>
            <person name="Theobald S."/>
            <person name="Kildgaard S."/>
            <person name="Isbrandt T."/>
            <person name="Kuo A."/>
            <person name="Sato A."/>
            <person name="Lyhne E.K."/>
            <person name="Kogle M.E."/>
            <person name="Wiebenga A."/>
            <person name="Kun R.S."/>
            <person name="Lubbers R.J."/>
            <person name="Makela M.R."/>
            <person name="Barry K."/>
            <person name="Chovatia M."/>
            <person name="Clum A."/>
            <person name="Daum C."/>
            <person name="Haridas S."/>
            <person name="He G."/>
            <person name="LaButti K."/>
            <person name="Lipzen A."/>
            <person name="Mondo S."/>
            <person name="Riley R."/>
            <person name="Salamov A."/>
            <person name="Simmons B.A."/>
            <person name="Magnuson J.K."/>
            <person name="Henrissat B."/>
            <person name="Mortensen U.H."/>
            <person name="Larsen T.O."/>
            <person name="Devries R.P."/>
            <person name="Grigoriev I.V."/>
            <person name="Machida M."/>
            <person name="Baker S.E."/>
            <person name="Andersen M.R."/>
        </authorList>
    </citation>
    <scope>NUCLEOTIDE SEQUENCE [LARGE SCALE GENOMIC DNA]</scope>
    <source>
        <strain evidence="2 3">IBT 29228</strain>
    </source>
</reference>
<evidence type="ECO:0000256" key="1">
    <source>
        <dbReference type="SAM" id="SignalP"/>
    </source>
</evidence>
<feature type="chain" id="PRO_5025055430" description="Secreted protein" evidence="1">
    <location>
        <begin position="34"/>
        <end position="118"/>
    </location>
</feature>
<sequence length="118" mass="13260">MPSRFPLSGLAGALISLTLQMVSFTHLMTACLCVTTPATSLYLDNGSMSYSYDCPSQRNKEKGNLGCPDRCYRIQYLDLSLCLYIDFGANPSSRLKKRGQREKIFCRMSRFLLTISPL</sequence>
<accession>A0A5N7BC07</accession>
<name>A0A5N7BC07_9EURO</name>
<proteinExistence type="predicted"/>
<dbReference type="AlphaFoldDB" id="A0A5N7BC07"/>
<dbReference type="PROSITE" id="PS51257">
    <property type="entry name" value="PROKAR_LIPOPROTEIN"/>
    <property type="match status" value="1"/>
</dbReference>
<protein>
    <recommendedName>
        <fullName evidence="4">Secreted protein</fullName>
    </recommendedName>
</protein>
<organism evidence="2 3">
    <name type="scientific">Aspergillus bertholletiae</name>
    <dbReference type="NCBI Taxonomy" id="1226010"/>
    <lineage>
        <taxon>Eukaryota</taxon>
        <taxon>Fungi</taxon>
        <taxon>Dikarya</taxon>
        <taxon>Ascomycota</taxon>
        <taxon>Pezizomycotina</taxon>
        <taxon>Eurotiomycetes</taxon>
        <taxon>Eurotiomycetidae</taxon>
        <taxon>Eurotiales</taxon>
        <taxon>Aspergillaceae</taxon>
        <taxon>Aspergillus</taxon>
        <taxon>Aspergillus subgen. Circumdati</taxon>
    </lineage>
</organism>
<feature type="signal peptide" evidence="1">
    <location>
        <begin position="1"/>
        <end position="33"/>
    </location>
</feature>
<evidence type="ECO:0000313" key="3">
    <source>
        <dbReference type="Proteomes" id="UP000326198"/>
    </source>
</evidence>
<gene>
    <name evidence="2" type="ORF">BDV26DRAFT_259856</name>
</gene>
<dbReference type="Proteomes" id="UP000326198">
    <property type="component" value="Unassembled WGS sequence"/>
</dbReference>
<evidence type="ECO:0008006" key="4">
    <source>
        <dbReference type="Google" id="ProtNLM"/>
    </source>
</evidence>